<dbReference type="Pfam" id="PF00111">
    <property type="entry name" value="Fer2"/>
    <property type="match status" value="1"/>
</dbReference>
<dbReference type="GO" id="GO:0004497">
    <property type="term" value="F:monooxygenase activity"/>
    <property type="evidence" value="ECO:0007669"/>
    <property type="project" value="UniProtKB-KW"/>
</dbReference>
<evidence type="ECO:0000259" key="1">
    <source>
        <dbReference type="PROSITE" id="PS51085"/>
    </source>
</evidence>
<dbReference type="AlphaFoldDB" id="I4B422"/>
<keyword evidence="4" id="KW-1185">Reference proteome</keyword>
<dbReference type="KEGG" id="tpx:Turpa_1381"/>
<dbReference type="InterPro" id="IPR050415">
    <property type="entry name" value="MRET"/>
</dbReference>
<dbReference type="CDD" id="cd00207">
    <property type="entry name" value="fer2"/>
    <property type="match status" value="1"/>
</dbReference>
<dbReference type="PANTHER" id="PTHR47354">
    <property type="entry name" value="NADH OXIDOREDUCTASE HCR"/>
    <property type="match status" value="1"/>
</dbReference>
<feature type="domain" description="FAD-binding FR-type" evidence="2">
    <location>
        <begin position="104"/>
        <end position="206"/>
    </location>
</feature>
<reference evidence="3 4" key="1">
    <citation type="submission" date="2012-06" db="EMBL/GenBank/DDBJ databases">
        <title>The complete chromosome of genome of Turneriella parva DSM 21527.</title>
        <authorList>
            <consortium name="US DOE Joint Genome Institute (JGI-PGF)"/>
            <person name="Lucas S."/>
            <person name="Han J."/>
            <person name="Lapidus A."/>
            <person name="Bruce D."/>
            <person name="Goodwin L."/>
            <person name="Pitluck S."/>
            <person name="Peters L."/>
            <person name="Kyrpides N."/>
            <person name="Mavromatis K."/>
            <person name="Ivanova N."/>
            <person name="Mikhailova N."/>
            <person name="Chertkov O."/>
            <person name="Detter J.C."/>
            <person name="Tapia R."/>
            <person name="Han C."/>
            <person name="Land M."/>
            <person name="Hauser L."/>
            <person name="Markowitz V."/>
            <person name="Cheng J.-F."/>
            <person name="Hugenholtz P."/>
            <person name="Woyke T."/>
            <person name="Wu D."/>
            <person name="Gronow S."/>
            <person name="Wellnitz S."/>
            <person name="Brambilla E."/>
            <person name="Klenk H.-P."/>
            <person name="Eisen J.A."/>
        </authorList>
    </citation>
    <scope>NUCLEOTIDE SEQUENCE [LARGE SCALE GENOMIC DNA]</scope>
    <source>
        <strain evidence="4">ATCC BAA-1111 / DSM 21527 / NCTC 11395 / H</strain>
    </source>
</reference>
<dbReference type="InterPro" id="IPR001041">
    <property type="entry name" value="2Fe-2S_ferredoxin-type"/>
</dbReference>
<dbReference type="PANTHER" id="PTHR47354:SF5">
    <property type="entry name" value="PROTEIN RFBI"/>
    <property type="match status" value="1"/>
</dbReference>
<sequence length="346" mass="37975">MLSLFKKKEKPTFTAVIQSMGKTVTVKHRQTLLEAALEAGLDYPFSCGAGSCTTCKTKLIQGEYKDLSDMSLVLTEDDLKKGYILACQAIPKSDLIVTLEPDESKEYSGEVSGYRKLTHDIIEIKIKLSEKLRYTAGQYADLAVAGVKGSRSYSFASAPGAGGGNVEVAFHLRLVPNGEMTTWFHEKDRTGEKVKLRGPRGTFGWREEKSNLLCIAGGSGMAPIRAMLEDAAQKKMTKRIVYLFGARTQKDLYALEDMEKIKKQLGANFEFVPVLSHEDAGSNWKGARGLVTEYIGKQKLDFADTAAFLCGPPGMIDAAIVSLAENGIGKNDIFFDKFTDKSHVNK</sequence>
<dbReference type="SUPFAM" id="SSF54292">
    <property type="entry name" value="2Fe-2S ferredoxin-like"/>
    <property type="match status" value="1"/>
</dbReference>
<dbReference type="InterPro" id="IPR008333">
    <property type="entry name" value="Cbr1-like_FAD-bd_dom"/>
</dbReference>
<dbReference type="PROSITE" id="PS51384">
    <property type="entry name" value="FAD_FR"/>
    <property type="match status" value="1"/>
</dbReference>
<dbReference type="InterPro" id="IPR017938">
    <property type="entry name" value="Riboflavin_synthase-like_b-brl"/>
</dbReference>
<dbReference type="SUPFAM" id="SSF63380">
    <property type="entry name" value="Riboflavin synthase domain-like"/>
    <property type="match status" value="1"/>
</dbReference>
<dbReference type="HOGENOM" id="CLU_003827_7_0_12"/>
<dbReference type="InterPro" id="IPR039261">
    <property type="entry name" value="FNR_nucleotide-bd"/>
</dbReference>
<keyword evidence="3" id="KW-0560">Oxidoreductase</keyword>
<dbReference type="InterPro" id="IPR001709">
    <property type="entry name" value="Flavoprot_Pyr_Nucl_cyt_Rdtase"/>
</dbReference>
<dbReference type="GO" id="GO:0051537">
    <property type="term" value="F:2 iron, 2 sulfur cluster binding"/>
    <property type="evidence" value="ECO:0007669"/>
    <property type="project" value="InterPro"/>
</dbReference>
<dbReference type="InterPro" id="IPR036010">
    <property type="entry name" value="2Fe-2S_ferredoxin-like_sf"/>
</dbReference>
<gene>
    <name evidence="3" type="ordered locus">Turpa_1381</name>
</gene>
<keyword evidence="3" id="KW-0503">Monooxygenase</keyword>
<evidence type="ECO:0000313" key="4">
    <source>
        <dbReference type="Proteomes" id="UP000006048"/>
    </source>
</evidence>
<dbReference type="EMBL" id="CP002959">
    <property type="protein sequence ID" value="AFM12029.1"/>
    <property type="molecule type" value="Genomic_DNA"/>
</dbReference>
<dbReference type="STRING" id="869212.Turpa_1381"/>
<evidence type="ECO:0000259" key="2">
    <source>
        <dbReference type="PROSITE" id="PS51384"/>
    </source>
</evidence>
<dbReference type="Gene3D" id="3.40.50.80">
    <property type="entry name" value="Nucleotide-binding domain of ferredoxin-NADP reductase (FNR) module"/>
    <property type="match status" value="1"/>
</dbReference>
<dbReference type="Pfam" id="PF00175">
    <property type="entry name" value="NAD_binding_1"/>
    <property type="match status" value="1"/>
</dbReference>
<dbReference type="PATRIC" id="fig|869212.3.peg.1368"/>
<dbReference type="PRINTS" id="PR00371">
    <property type="entry name" value="FPNCR"/>
</dbReference>
<proteinExistence type="predicted"/>
<dbReference type="Proteomes" id="UP000006048">
    <property type="component" value="Chromosome"/>
</dbReference>
<dbReference type="InterPro" id="IPR017927">
    <property type="entry name" value="FAD-bd_FR_type"/>
</dbReference>
<dbReference type="Gene3D" id="3.10.20.30">
    <property type="match status" value="1"/>
</dbReference>
<dbReference type="Pfam" id="PF00970">
    <property type="entry name" value="FAD_binding_6"/>
    <property type="match status" value="1"/>
</dbReference>
<accession>I4B422</accession>
<organism evidence="3 4">
    <name type="scientific">Turneriella parva (strain ATCC BAA-1111 / DSM 21527 / NCTC 11395 / H)</name>
    <name type="common">Leptospira parva</name>
    <dbReference type="NCBI Taxonomy" id="869212"/>
    <lineage>
        <taxon>Bacteria</taxon>
        <taxon>Pseudomonadati</taxon>
        <taxon>Spirochaetota</taxon>
        <taxon>Spirochaetia</taxon>
        <taxon>Leptospirales</taxon>
        <taxon>Leptospiraceae</taxon>
        <taxon>Turneriella</taxon>
    </lineage>
</organism>
<dbReference type="InterPro" id="IPR001433">
    <property type="entry name" value="OxRdtase_FAD/NAD-bd"/>
</dbReference>
<dbReference type="InterPro" id="IPR006058">
    <property type="entry name" value="2Fe2S_fd_BS"/>
</dbReference>
<dbReference type="EC" id="1.14.15.-" evidence="3"/>
<feature type="domain" description="2Fe-2S ferredoxin-type" evidence="1">
    <location>
        <begin position="11"/>
        <end position="103"/>
    </location>
</feature>
<name>I4B422_TURPD</name>
<evidence type="ECO:0000313" key="3">
    <source>
        <dbReference type="EMBL" id="AFM12029.1"/>
    </source>
</evidence>
<dbReference type="PROSITE" id="PS00197">
    <property type="entry name" value="2FE2S_FER_1"/>
    <property type="match status" value="1"/>
</dbReference>
<dbReference type="PRINTS" id="PR00410">
    <property type="entry name" value="PHEHYDRXLASE"/>
</dbReference>
<protein>
    <submittedName>
        <fullName evidence="3">Xylene monooxygenase electron transfer component</fullName>
        <ecNumber evidence="3">1.14.15.-</ecNumber>
    </submittedName>
</protein>
<dbReference type="InterPro" id="IPR012675">
    <property type="entry name" value="Beta-grasp_dom_sf"/>
</dbReference>
<dbReference type="RefSeq" id="WP_014802543.1">
    <property type="nucleotide sequence ID" value="NC_018020.1"/>
</dbReference>
<dbReference type="PROSITE" id="PS51085">
    <property type="entry name" value="2FE2S_FER_2"/>
    <property type="match status" value="1"/>
</dbReference>
<dbReference type="Gene3D" id="2.40.30.10">
    <property type="entry name" value="Translation factors"/>
    <property type="match status" value="1"/>
</dbReference>
<dbReference type="SUPFAM" id="SSF52343">
    <property type="entry name" value="Ferredoxin reductase-like, C-terminal NADP-linked domain"/>
    <property type="match status" value="1"/>
</dbReference>